<feature type="domain" description="SRR1-like" evidence="2">
    <location>
        <begin position="70"/>
        <end position="202"/>
    </location>
</feature>
<name>A0A1Z5SM07_HORWE</name>
<feature type="region of interest" description="Disordered" evidence="1">
    <location>
        <begin position="1"/>
        <end position="36"/>
    </location>
</feature>
<evidence type="ECO:0000313" key="4">
    <source>
        <dbReference type="Proteomes" id="UP000194280"/>
    </source>
</evidence>
<proteinExistence type="predicted"/>
<organism evidence="3 4">
    <name type="scientific">Hortaea werneckii EXF-2000</name>
    <dbReference type="NCBI Taxonomy" id="1157616"/>
    <lineage>
        <taxon>Eukaryota</taxon>
        <taxon>Fungi</taxon>
        <taxon>Dikarya</taxon>
        <taxon>Ascomycota</taxon>
        <taxon>Pezizomycotina</taxon>
        <taxon>Dothideomycetes</taxon>
        <taxon>Dothideomycetidae</taxon>
        <taxon>Mycosphaerellales</taxon>
        <taxon>Teratosphaeriaceae</taxon>
        <taxon>Hortaea</taxon>
    </lineage>
</organism>
<accession>A0A1Z5SM07</accession>
<dbReference type="Pfam" id="PF07985">
    <property type="entry name" value="SRR1"/>
    <property type="match status" value="1"/>
</dbReference>
<dbReference type="AlphaFoldDB" id="A0A1Z5SM07"/>
<dbReference type="OrthoDB" id="5318346at2759"/>
<dbReference type="InParanoid" id="A0A1Z5SM07"/>
<sequence length="266" mass="30144">MAEDSWTVIGRGKGRGKGRVNPQPSAQRDNPPLRNHGAREIADDIQKKTRAWHNSSCRQDLLRIMDKKRPDEGWRIERAVCLAVGSFSRDNWQSRQRSLMQFVAFVDIVKHLQQDGGGQIQCFAQEPQFTESDQTYLASIGIQVIEHQSDANSKALGPIHEHLGPSTFVFEPFMDFDFNGMQSLFSTDPSFYIGSSAKRWIELSKNLVRPETQTVESEVADLPVSAVEKALSFGRTRASCHFPVFEEEPLIFEGLDLYWKQPDGDD</sequence>
<evidence type="ECO:0000313" key="3">
    <source>
        <dbReference type="EMBL" id="OTA20136.1"/>
    </source>
</evidence>
<reference evidence="3 4" key="1">
    <citation type="submission" date="2017-01" db="EMBL/GenBank/DDBJ databases">
        <title>The recent genome duplication of the halophilic yeast Hortaea werneckii: insights from long-read sequencing.</title>
        <authorList>
            <person name="Sinha S."/>
            <person name="Flibotte S."/>
            <person name="Neira M."/>
            <person name="Lenassi M."/>
            <person name="Gostincar C."/>
            <person name="Stajich J.E."/>
            <person name="Nislow C.E."/>
        </authorList>
    </citation>
    <scope>NUCLEOTIDE SEQUENCE [LARGE SCALE GENOMIC DNA]</scope>
    <source>
        <strain evidence="3 4">EXF-2000</strain>
    </source>
</reference>
<comment type="caution">
    <text evidence="3">The sequence shown here is derived from an EMBL/GenBank/DDBJ whole genome shotgun (WGS) entry which is preliminary data.</text>
</comment>
<dbReference type="PANTHER" id="PTHR42080">
    <property type="entry name" value="SRR1 DOMAIN-CONTAINING PROTEIN"/>
    <property type="match status" value="1"/>
</dbReference>
<dbReference type="PANTHER" id="PTHR42080:SF1">
    <property type="entry name" value="SRR1-LIKE DOMAIN-CONTAINING PROTEIN"/>
    <property type="match status" value="1"/>
</dbReference>
<dbReference type="VEuPathDB" id="FungiDB:BTJ68_15088"/>
<dbReference type="InterPro" id="IPR012942">
    <property type="entry name" value="SRR1-like"/>
</dbReference>
<evidence type="ECO:0000256" key="1">
    <source>
        <dbReference type="SAM" id="MobiDB-lite"/>
    </source>
</evidence>
<gene>
    <name evidence="3" type="ORF">BTJ68_15088</name>
</gene>
<evidence type="ECO:0000259" key="2">
    <source>
        <dbReference type="Pfam" id="PF07985"/>
    </source>
</evidence>
<dbReference type="EMBL" id="MUNK01000447">
    <property type="protein sequence ID" value="OTA20136.1"/>
    <property type="molecule type" value="Genomic_DNA"/>
</dbReference>
<keyword evidence="4" id="KW-1185">Reference proteome</keyword>
<dbReference type="STRING" id="1157616.A0A1Z5SM07"/>
<protein>
    <recommendedName>
        <fullName evidence="2">SRR1-like domain-containing protein</fullName>
    </recommendedName>
</protein>
<dbReference type="Proteomes" id="UP000194280">
    <property type="component" value="Unassembled WGS sequence"/>
</dbReference>